<sequence length="219" mass="26155">MNNVQKLKYYAKTPEYKIYYSLINSIVLFITSATFYLYSNKYNFISLKKYFIYSGLFFYTTDSIIELNNQNYLMIPHHIVSIFGISSFIFFNAYSDLMNTTFKHICFLELTAALLCIRVILKDNDLLSLSYDSALLIIYMFFRNFLLAKFVVYDAKIFNFFKNDFHHKVVNIVSGFIYMMSFYWSVKWGCSIIKYNVIDRNQNEELDALVQEYCHYNFT</sequence>
<proteinExistence type="predicted"/>
<name>A0A6C0J9Y5_9ZZZZ</name>
<feature type="transmembrane region" description="Helical" evidence="1">
    <location>
        <begin position="105"/>
        <end position="121"/>
    </location>
</feature>
<feature type="transmembrane region" description="Helical" evidence="1">
    <location>
        <begin position="133"/>
        <end position="153"/>
    </location>
</feature>
<evidence type="ECO:0000256" key="1">
    <source>
        <dbReference type="SAM" id="Phobius"/>
    </source>
</evidence>
<evidence type="ECO:0000313" key="2">
    <source>
        <dbReference type="EMBL" id="QHU02452.1"/>
    </source>
</evidence>
<feature type="transmembrane region" description="Helical" evidence="1">
    <location>
        <begin position="165"/>
        <end position="186"/>
    </location>
</feature>
<keyword evidence="1" id="KW-0472">Membrane</keyword>
<organism evidence="2">
    <name type="scientific">viral metagenome</name>
    <dbReference type="NCBI Taxonomy" id="1070528"/>
    <lineage>
        <taxon>unclassified sequences</taxon>
        <taxon>metagenomes</taxon>
        <taxon>organismal metagenomes</taxon>
    </lineage>
</organism>
<protein>
    <submittedName>
        <fullName evidence="2">Uncharacterized protein</fullName>
    </submittedName>
</protein>
<feature type="transmembrane region" description="Helical" evidence="1">
    <location>
        <begin position="73"/>
        <end position="93"/>
    </location>
</feature>
<keyword evidence="1" id="KW-1133">Transmembrane helix</keyword>
<keyword evidence="1" id="KW-0812">Transmembrane</keyword>
<accession>A0A6C0J9Y5</accession>
<dbReference type="AlphaFoldDB" id="A0A6C0J9Y5"/>
<feature type="transmembrane region" description="Helical" evidence="1">
    <location>
        <begin position="18"/>
        <end position="38"/>
    </location>
</feature>
<dbReference type="EMBL" id="MN740358">
    <property type="protein sequence ID" value="QHU02452.1"/>
    <property type="molecule type" value="Genomic_DNA"/>
</dbReference>
<reference evidence="2" key="1">
    <citation type="journal article" date="2020" name="Nature">
        <title>Giant virus diversity and host interactions through global metagenomics.</title>
        <authorList>
            <person name="Schulz F."/>
            <person name="Roux S."/>
            <person name="Paez-Espino D."/>
            <person name="Jungbluth S."/>
            <person name="Walsh D.A."/>
            <person name="Denef V.J."/>
            <person name="McMahon K.D."/>
            <person name="Konstantinidis K.T."/>
            <person name="Eloe-Fadrosh E.A."/>
            <person name="Kyrpides N.C."/>
            <person name="Woyke T."/>
        </authorList>
    </citation>
    <scope>NUCLEOTIDE SEQUENCE</scope>
    <source>
        <strain evidence="2">GVMAG-M-3300025880-75</strain>
    </source>
</reference>